<accession>A0ACB8S4B8</accession>
<sequence>MASTVSLPTLSDVIASEPDPSSAAARALAILFESSPILYSDLLPAFITALRSHTQDGTSSRLTYNALIDIAVDVLLAWPPAHQALFVGGHPRIGEVGGLSALSAREQAARATPPKVLARLGVLNAAYEARYPGLRYITFVNGRSRTEIMVEMQEKLGVGDGDIDVVAVEPLSAEGTEWRAEALRAIADVGKIAKSRLGSLGVDGGALP</sequence>
<name>A0ACB8S4B8_9AGAM</name>
<comment type="caution">
    <text evidence="1">The sequence shown here is derived from an EMBL/GenBank/DDBJ whole genome shotgun (WGS) entry which is preliminary data.</text>
</comment>
<proteinExistence type="predicted"/>
<evidence type="ECO:0000313" key="2">
    <source>
        <dbReference type="Proteomes" id="UP000814033"/>
    </source>
</evidence>
<organism evidence="1 2">
    <name type="scientific">Auriscalpium vulgare</name>
    <dbReference type="NCBI Taxonomy" id="40419"/>
    <lineage>
        <taxon>Eukaryota</taxon>
        <taxon>Fungi</taxon>
        <taxon>Dikarya</taxon>
        <taxon>Basidiomycota</taxon>
        <taxon>Agaricomycotina</taxon>
        <taxon>Agaricomycetes</taxon>
        <taxon>Russulales</taxon>
        <taxon>Auriscalpiaceae</taxon>
        <taxon>Auriscalpium</taxon>
    </lineage>
</organism>
<gene>
    <name evidence="1" type="ORF">FA95DRAFT_1535440</name>
</gene>
<dbReference type="Proteomes" id="UP000814033">
    <property type="component" value="Unassembled WGS sequence"/>
</dbReference>
<reference evidence="1" key="2">
    <citation type="journal article" date="2022" name="New Phytol.">
        <title>Evolutionary transition to the ectomycorrhizal habit in the genomes of a hyperdiverse lineage of mushroom-forming fungi.</title>
        <authorList>
            <person name="Looney B."/>
            <person name="Miyauchi S."/>
            <person name="Morin E."/>
            <person name="Drula E."/>
            <person name="Courty P.E."/>
            <person name="Kohler A."/>
            <person name="Kuo A."/>
            <person name="LaButti K."/>
            <person name="Pangilinan J."/>
            <person name="Lipzen A."/>
            <person name="Riley R."/>
            <person name="Andreopoulos W."/>
            <person name="He G."/>
            <person name="Johnson J."/>
            <person name="Nolan M."/>
            <person name="Tritt A."/>
            <person name="Barry K.W."/>
            <person name="Grigoriev I.V."/>
            <person name="Nagy L.G."/>
            <person name="Hibbett D."/>
            <person name="Henrissat B."/>
            <person name="Matheny P.B."/>
            <person name="Labbe J."/>
            <person name="Martin F.M."/>
        </authorList>
    </citation>
    <scope>NUCLEOTIDE SEQUENCE</scope>
    <source>
        <strain evidence="1">FP105234-sp</strain>
    </source>
</reference>
<dbReference type="EMBL" id="MU275856">
    <property type="protein sequence ID" value="KAI0051007.1"/>
    <property type="molecule type" value="Genomic_DNA"/>
</dbReference>
<protein>
    <submittedName>
        <fullName evidence="1">Uncharacterized protein</fullName>
    </submittedName>
</protein>
<evidence type="ECO:0000313" key="1">
    <source>
        <dbReference type="EMBL" id="KAI0051007.1"/>
    </source>
</evidence>
<reference evidence="1" key="1">
    <citation type="submission" date="2021-02" db="EMBL/GenBank/DDBJ databases">
        <authorList>
            <consortium name="DOE Joint Genome Institute"/>
            <person name="Ahrendt S."/>
            <person name="Looney B.P."/>
            <person name="Miyauchi S."/>
            <person name="Morin E."/>
            <person name="Drula E."/>
            <person name="Courty P.E."/>
            <person name="Chicoki N."/>
            <person name="Fauchery L."/>
            <person name="Kohler A."/>
            <person name="Kuo A."/>
            <person name="Labutti K."/>
            <person name="Pangilinan J."/>
            <person name="Lipzen A."/>
            <person name="Riley R."/>
            <person name="Andreopoulos W."/>
            <person name="He G."/>
            <person name="Johnson J."/>
            <person name="Barry K.W."/>
            <person name="Grigoriev I.V."/>
            <person name="Nagy L."/>
            <person name="Hibbett D."/>
            <person name="Henrissat B."/>
            <person name="Matheny P.B."/>
            <person name="Labbe J."/>
            <person name="Martin F."/>
        </authorList>
    </citation>
    <scope>NUCLEOTIDE SEQUENCE</scope>
    <source>
        <strain evidence="1">FP105234-sp</strain>
    </source>
</reference>
<keyword evidence="2" id="KW-1185">Reference proteome</keyword>